<reference evidence="1 2" key="1">
    <citation type="submission" date="2020-04" db="EMBL/GenBank/DDBJ databases">
        <title>Genome sequence for Sphingorhabdus sp. strain M1.</title>
        <authorList>
            <person name="Park S.-J."/>
        </authorList>
    </citation>
    <scope>NUCLEOTIDE SEQUENCE [LARGE SCALE GENOMIC DNA]</scope>
    <source>
        <strain evidence="1 2">JK6</strain>
    </source>
</reference>
<dbReference type="Proteomes" id="UP000501600">
    <property type="component" value="Chromosome"/>
</dbReference>
<protein>
    <recommendedName>
        <fullName evidence="3">DUF4019 domain-containing protein</fullName>
    </recommendedName>
</protein>
<accession>A0A6H2DIF4</accession>
<proteinExistence type="predicted"/>
<dbReference type="RefSeq" id="WP_168817633.1">
    <property type="nucleotide sequence ID" value="NZ_CP051217.1"/>
</dbReference>
<dbReference type="EMBL" id="CP051217">
    <property type="protein sequence ID" value="QJB67968.1"/>
    <property type="molecule type" value="Genomic_DNA"/>
</dbReference>
<gene>
    <name evidence="1" type="ORF">HF685_00455</name>
</gene>
<evidence type="ECO:0008006" key="3">
    <source>
        <dbReference type="Google" id="ProtNLM"/>
    </source>
</evidence>
<dbReference type="AlphaFoldDB" id="A0A6H2DIF4"/>
<organism evidence="1 2">
    <name type="scientific">Parasphingorhabdus halotolerans</name>
    <dbReference type="NCBI Taxonomy" id="2725558"/>
    <lineage>
        <taxon>Bacteria</taxon>
        <taxon>Pseudomonadati</taxon>
        <taxon>Pseudomonadota</taxon>
        <taxon>Alphaproteobacteria</taxon>
        <taxon>Sphingomonadales</taxon>
        <taxon>Sphingomonadaceae</taxon>
        <taxon>Parasphingorhabdus</taxon>
    </lineage>
</organism>
<sequence>MTEGAEMAETAVERLHMDYNAERFDKIYDAATKEYKAATTREMNNRLFKTIRKRLGKVVDAKRTGWNVNATTNGTFVSLVYETEFEKGKGQESYQMKVYDGSAKMNGFNVNSPELMVELEE</sequence>
<keyword evidence="2" id="KW-1185">Reference proteome</keyword>
<name>A0A6H2DIF4_9SPHN</name>
<dbReference type="KEGG" id="phao:HF685_00455"/>
<evidence type="ECO:0000313" key="2">
    <source>
        <dbReference type="Proteomes" id="UP000501600"/>
    </source>
</evidence>
<evidence type="ECO:0000313" key="1">
    <source>
        <dbReference type="EMBL" id="QJB67968.1"/>
    </source>
</evidence>